<evidence type="ECO:0000313" key="2">
    <source>
        <dbReference type="EMBL" id="SEK69836.1"/>
    </source>
</evidence>
<dbReference type="Gene3D" id="3.30.1360.180">
    <property type="match status" value="1"/>
</dbReference>
<dbReference type="SUPFAM" id="SSF53649">
    <property type="entry name" value="Alkaline phosphatase-like"/>
    <property type="match status" value="1"/>
</dbReference>
<dbReference type="RefSeq" id="WP_089906764.1">
    <property type="nucleotide sequence ID" value="NZ_FOBB01000001.1"/>
</dbReference>
<dbReference type="CDD" id="cd16018">
    <property type="entry name" value="Enpp"/>
    <property type="match status" value="1"/>
</dbReference>
<name>A0A1H7J5F8_9BACT</name>
<dbReference type="PANTHER" id="PTHR10151">
    <property type="entry name" value="ECTONUCLEOTIDE PYROPHOSPHATASE/PHOSPHODIESTERASE"/>
    <property type="match status" value="1"/>
</dbReference>
<dbReference type="InterPro" id="IPR017850">
    <property type="entry name" value="Alkaline_phosphatase_core_sf"/>
</dbReference>
<feature type="signal peptide" evidence="1">
    <location>
        <begin position="1"/>
        <end position="21"/>
    </location>
</feature>
<dbReference type="PANTHER" id="PTHR10151:SF120">
    <property type="entry name" value="BIS(5'-ADENOSYL)-TRIPHOSPHATASE"/>
    <property type="match status" value="1"/>
</dbReference>
<accession>A0A1H7J5F8</accession>
<keyword evidence="1" id="KW-0732">Signal</keyword>
<keyword evidence="3" id="KW-1185">Reference proteome</keyword>
<dbReference type="STRING" id="573321.SAMN04488505_101719"/>
<dbReference type="Gene3D" id="3.40.720.10">
    <property type="entry name" value="Alkaline Phosphatase, subunit A"/>
    <property type="match status" value="1"/>
</dbReference>
<dbReference type="InterPro" id="IPR002591">
    <property type="entry name" value="Phosphodiest/P_Trfase"/>
</dbReference>
<dbReference type="AlphaFoldDB" id="A0A1H7J5F8"/>
<organism evidence="2 3">
    <name type="scientific">Chitinophaga rupis</name>
    <dbReference type="NCBI Taxonomy" id="573321"/>
    <lineage>
        <taxon>Bacteria</taxon>
        <taxon>Pseudomonadati</taxon>
        <taxon>Bacteroidota</taxon>
        <taxon>Chitinophagia</taxon>
        <taxon>Chitinophagales</taxon>
        <taxon>Chitinophagaceae</taxon>
        <taxon>Chitinophaga</taxon>
    </lineage>
</organism>
<sequence>MAQRSFLLSCISCFFTLLSFAQDTSLHTVPNRSNSAVQQQKPYVILISIDGMRYDFAEKYHAKNLLRLSAGGVRAKSMQPSFPTLTFPNHYTLVTGLYPSHHGLVDNDFYDPQRRKRYYVHDRDVVEDGSWYGGTPLWVLAEKQQMVSASYFWVGSEAAIQDTRPTYSFTYNEKQGIDQRIQQVVDWLSLPADKRPHLVAFYFPEVDHAAHYAGPDSDSARKAVQFVDESIGKMVQAVGRLKLPVNFIVVSDHGMAQADIQHPIYLDSTLNLDDCKLSLGNEKVMIYNNDTARIRQLYDTLKAKANHYRVFLKKETPARWHYGQEDRYNRIGDLILVADAGYVFGRKNMRTYPGHHGYDNNDTRMNATFMAWGPAFKKHYTQPAFANVHVYPLITSILGLKITEPVDGKAEVLKNILQK</sequence>
<dbReference type="Proteomes" id="UP000198984">
    <property type="component" value="Unassembled WGS sequence"/>
</dbReference>
<reference evidence="2 3" key="1">
    <citation type="submission" date="2016-10" db="EMBL/GenBank/DDBJ databases">
        <authorList>
            <person name="de Groot N.N."/>
        </authorList>
    </citation>
    <scope>NUCLEOTIDE SEQUENCE [LARGE SCALE GENOMIC DNA]</scope>
    <source>
        <strain evidence="2 3">DSM 21039</strain>
    </source>
</reference>
<dbReference type="EMBL" id="FOBB01000001">
    <property type="protein sequence ID" value="SEK69836.1"/>
    <property type="molecule type" value="Genomic_DNA"/>
</dbReference>
<evidence type="ECO:0000256" key="1">
    <source>
        <dbReference type="SAM" id="SignalP"/>
    </source>
</evidence>
<evidence type="ECO:0000313" key="3">
    <source>
        <dbReference type="Proteomes" id="UP000198984"/>
    </source>
</evidence>
<gene>
    <name evidence="2" type="ORF">SAMN04488505_101719</name>
</gene>
<feature type="chain" id="PRO_5011720348" evidence="1">
    <location>
        <begin position="22"/>
        <end position="419"/>
    </location>
</feature>
<dbReference type="GO" id="GO:0016787">
    <property type="term" value="F:hydrolase activity"/>
    <property type="evidence" value="ECO:0007669"/>
    <property type="project" value="UniProtKB-ARBA"/>
</dbReference>
<dbReference type="Pfam" id="PF01663">
    <property type="entry name" value="Phosphodiest"/>
    <property type="match status" value="1"/>
</dbReference>
<proteinExistence type="predicted"/>
<protein>
    <submittedName>
        <fullName evidence="2">Predicted pyrophosphatase or phosphodiesterase, AlkP superfamily</fullName>
    </submittedName>
</protein>
<dbReference type="OrthoDB" id="9779418at2"/>